<dbReference type="eggNOG" id="KOG1237">
    <property type="taxonomic scope" value="Eukaryota"/>
</dbReference>
<dbReference type="AlphaFoldDB" id="J3L831"/>
<dbReference type="Gene3D" id="1.20.1250.20">
    <property type="entry name" value="MFS general substrate transporter like domains"/>
    <property type="match status" value="1"/>
</dbReference>
<dbReference type="HOGENOM" id="CLU_1613360_0_0_1"/>
<dbReference type="EnsemblPlants" id="OB01G53870.1">
    <property type="protein sequence ID" value="OB01G53870.1"/>
    <property type="gene ID" value="OB01G53870"/>
</dbReference>
<organism evidence="2">
    <name type="scientific">Oryza brachyantha</name>
    <name type="common">malo sina</name>
    <dbReference type="NCBI Taxonomy" id="4533"/>
    <lineage>
        <taxon>Eukaryota</taxon>
        <taxon>Viridiplantae</taxon>
        <taxon>Streptophyta</taxon>
        <taxon>Embryophyta</taxon>
        <taxon>Tracheophyta</taxon>
        <taxon>Spermatophyta</taxon>
        <taxon>Magnoliopsida</taxon>
        <taxon>Liliopsida</taxon>
        <taxon>Poales</taxon>
        <taxon>Poaceae</taxon>
        <taxon>BOP clade</taxon>
        <taxon>Oryzoideae</taxon>
        <taxon>Oryzeae</taxon>
        <taxon>Oryzinae</taxon>
        <taxon>Oryza</taxon>
    </lineage>
</organism>
<dbReference type="InterPro" id="IPR036259">
    <property type="entry name" value="MFS_trans_sf"/>
</dbReference>
<sequence>MPPLFIAAGPYLSTGLVNAVRRATMWLPDDLNQSRLDSVYWTLADVNFGYFLVCATTKSHSGSQPGGGSRPLTWGRDSHSGPPGVGPPPRAPDPGKGPVDCPGSKAEARALTRAGSTASSKNMTSPLAAGAARRVSRCPPVAGDHRTVPPRPGSVSAARGTASDG</sequence>
<evidence type="ECO:0000256" key="1">
    <source>
        <dbReference type="SAM" id="MobiDB-lite"/>
    </source>
</evidence>
<reference evidence="2" key="2">
    <citation type="submission" date="2013-04" db="UniProtKB">
        <authorList>
            <consortium name="EnsemblPlants"/>
        </authorList>
    </citation>
    <scope>IDENTIFICATION</scope>
</reference>
<reference evidence="2" key="1">
    <citation type="journal article" date="2013" name="Nat. Commun.">
        <title>Whole-genome sequencing of Oryza brachyantha reveals mechanisms underlying Oryza genome evolution.</title>
        <authorList>
            <person name="Chen J."/>
            <person name="Huang Q."/>
            <person name="Gao D."/>
            <person name="Wang J."/>
            <person name="Lang Y."/>
            <person name="Liu T."/>
            <person name="Li B."/>
            <person name="Bai Z."/>
            <person name="Luis Goicoechea J."/>
            <person name="Liang C."/>
            <person name="Chen C."/>
            <person name="Zhang W."/>
            <person name="Sun S."/>
            <person name="Liao Y."/>
            <person name="Zhang X."/>
            <person name="Yang L."/>
            <person name="Song C."/>
            <person name="Wang M."/>
            <person name="Shi J."/>
            <person name="Liu G."/>
            <person name="Liu J."/>
            <person name="Zhou H."/>
            <person name="Zhou W."/>
            <person name="Yu Q."/>
            <person name="An N."/>
            <person name="Chen Y."/>
            <person name="Cai Q."/>
            <person name="Wang B."/>
            <person name="Liu B."/>
            <person name="Min J."/>
            <person name="Huang Y."/>
            <person name="Wu H."/>
            <person name="Li Z."/>
            <person name="Zhang Y."/>
            <person name="Yin Y."/>
            <person name="Song W."/>
            <person name="Jiang J."/>
            <person name="Jackson S.A."/>
            <person name="Wing R.A."/>
            <person name="Wang J."/>
            <person name="Chen M."/>
        </authorList>
    </citation>
    <scope>NUCLEOTIDE SEQUENCE [LARGE SCALE GENOMIC DNA]</scope>
    <source>
        <strain evidence="2">cv. IRGC 101232</strain>
    </source>
</reference>
<feature type="region of interest" description="Disordered" evidence="1">
    <location>
        <begin position="58"/>
        <end position="165"/>
    </location>
</feature>
<protein>
    <submittedName>
        <fullName evidence="2">Uncharacterized protein</fullName>
    </submittedName>
</protein>
<name>J3L831_ORYBR</name>
<evidence type="ECO:0000313" key="3">
    <source>
        <dbReference type="Proteomes" id="UP000006038"/>
    </source>
</evidence>
<feature type="compositionally biased region" description="Polar residues" evidence="1">
    <location>
        <begin position="114"/>
        <end position="125"/>
    </location>
</feature>
<dbReference type="Proteomes" id="UP000006038">
    <property type="component" value="Chromosome 1"/>
</dbReference>
<evidence type="ECO:0000313" key="2">
    <source>
        <dbReference type="EnsemblPlants" id="OB01G53870.1"/>
    </source>
</evidence>
<dbReference type="Gramene" id="OB01G53870.1">
    <property type="protein sequence ID" value="OB01G53870.1"/>
    <property type="gene ID" value="OB01G53870"/>
</dbReference>
<keyword evidence="3" id="KW-1185">Reference proteome</keyword>
<dbReference type="STRING" id="4533.J3L831"/>
<accession>J3L831</accession>
<proteinExistence type="predicted"/>